<dbReference type="InterPro" id="IPR006129">
    <property type="entry name" value="AdhesinB"/>
</dbReference>
<accession>A0ABP3DI46</accession>
<evidence type="ECO:0000256" key="1">
    <source>
        <dbReference type="ARBA" id="ARBA00004196"/>
    </source>
</evidence>
<reference evidence="9" key="1">
    <citation type="journal article" date="2019" name="Int. J. Syst. Evol. Microbiol.">
        <title>The Global Catalogue of Microorganisms (GCM) 10K type strain sequencing project: providing services to taxonomists for standard genome sequencing and annotation.</title>
        <authorList>
            <consortium name="The Broad Institute Genomics Platform"/>
            <consortium name="The Broad Institute Genome Sequencing Center for Infectious Disease"/>
            <person name="Wu L."/>
            <person name="Ma J."/>
        </authorList>
    </citation>
    <scope>NUCLEOTIDE SEQUENCE [LARGE SCALE GENOMIC DNA]</scope>
    <source>
        <strain evidence="9">JCM 16240</strain>
    </source>
</reference>
<keyword evidence="9" id="KW-1185">Reference proteome</keyword>
<dbReference type="PRINTS" id="PR00691">
    <property type="entry name" value="ADHESINB"/>
</dbReference>
<dbReference type="InterPro" id="IPR006127">
    <property type="entry name" value="ZnuA-like"/>
</dbReference>
<dbReference type="PRINTS" id="PR00690">
    <property type="entry name" value="ADHESNFAMILY"/>
</dbReference>
<keyword evidence="3 6" id="KW-0813">Transport</keyword>
<proteinExistence type="inferred from homology"/>
<evidence type="ECO:0000256" key="7">
    <source>
        <dbReference type="SAM" id="MobiDB-lite"/>
    </source>
</evidence>
<feature type="compositionally biased region" description="Basic and acidic residues" evidence="7">
    <location>
        <begin position="182"/>
        <end position="194"/>
    </location>
</feature>
<evidence type="ECO:0000313" key="8">
    <source>
        <dbReference type="EMBL" id="GAA0231967.1"/>
    </source>
</evidence>
<protein>
    <submittedName>
        <fullName evidence="8">Zinc ABC transporter substrate-binding protein AztC</fullName>
    </submittedName>
</protein>
<dbReference type="EMBL" id="BAAAFN010000015">
    <property type="protein sequence ID" value="GAA0231967.1"/>
    <property type="molecule type" value="Genomic_DNA"/>
</dbReference>
<dbReference type="Gene3D" id="3.40.50.1980">
    <property type="entry name" value="Nitrogenase molybdenum iron protein domain"/>
    <property type="match status" value="2"/>
</dbReference>
<evidence type="ECO:0000313" key="9">
    <source>
        <dbReference type="Proteomes" id="UP001501176"/>
    </source>
</evidence>
<evidence type="ECO:0000256" key="5">
    <source>
        <dbReference type="ARBA" id="ARBA00022729"/>
    </source>
</evidence>
<evidence type="ECO:0000256" key="3">
    <source>
        <dbReference type="ARBA" id="ARBA00022448"/>
    </source>
</evidence>
<comment type="caution">
    <text evidence="8">The sequence shown here is derived from an EMBL/GenBank/DDBJ whole genome shotgun (WGS) entry which is preliminary data.</text>
</comment>
<feature type="region of interest" description="Disordered" evidence="7">
    <location>
        <begin position="145"/>
        <end position="196"/>
    </location>
</feature>
<name>A0ABP3DI46_9BURK</name>
<dbReference type="SUPFAM" id="SSF53807">
    <property type="entry name" value="Helical backbone' metal receptor"/>
    <property type="match status" value="1"/>
</dbReference>
<sequence length="368" mass="39352">MMQERWSFLAGPARNRARATVARRRAVERFQQVFLRLAAGAVCAVALGVAAAPQAARAEGAAGDGRLPVVASFSILGDIVRQVGGDDVRLDVLVGPMRDAHTFEPTPKDARALGQARVLVVNGLGFESWMPRLVEAAGFKGRTIEASRGVQPRRLDDGEDGPEDHAHEDHAHEEAGGGAHADAGHGHDHDHGGVDPHAWQDLANGVIYARNIARGLADADPAHASAYQARAEAYVRKLRQADAEWHRKLDAIPAGRRVLATSHDAFGYFGAAYGIEVLSVVGLSSEAEPSARAMADLVARIRAHHVRALFLEQGGNARALRQVAAETGVKPGGALYADTLDLPGHEASTYLGMFRWNTEQLLQAFEAP</sequence>
<evidence type="ECO:0000256" key="6">
    <source>
        <dbReference type="RuleBase" id="RU003512"/>
    </source>
</evidence>
<keyword evidence="5" id="KW-0732">Signal</keyword>
<dbReference type="Proteomes" id="UP001501176">
    <property type="component" value="Unassembled WGS sequence"/>
</dbReference>
<evidence type="ECO:0000256" key="2">
    <source>
        <dbReference type="ARBA" id="ARBA00011028"/>
    </source>
</evidence>
<gene>
    <name evidence="8" type="primary">aztC</name>
    <name evidence="8" type="ORF">GCM10009125_21200</name>
</gene>
<feature type="compositionally biased region" description="Basic and acidic residues" evidence="7">
    <location>
        <begin position="163"/>
        <end position="175"/>
    </location>
</feature>
<dbReference type="InterPro" id="IPR050492">
    <property type="entry name" value="Bact_metal-bind_prot9"/>
</dbReference>
<evidence type="ECO:0000256" key="4">
    <source>
        <dbReference type="ARBA" id="ARBA00022723"/>
    </source>
</evidence>
<organism evidence="8 9">
    <name type="scientific">Castellaniella daejeonensis</name>
    <dbReference type="NCBI Taxonomy" id="659013"/>
    <lineage>
        <taxon>Bacteria</taxon>
        <taxon>Pseudomonadati</taxon>
        <taxon>Pseudomonadota</taxon>
        <taxon>Betaproteobacteria</taxon>
        <taxon>Burkholderiales</taxon>
        <taxon>Alcaligenaceae</taxon>
        <taxon>Castellaniella</taxon>
    </lineage>
</organism>
<comment type="similarity">
    <text evidence="2 6">Belongs to the bacterial solute-binding protein 9 family.</text>
</comment>
<dbReference type="InterPro" id="IPR006128">
    <property type="entry name" value="Lipoprotein_PsaA-like"/>
</dbReference>
<dbReference type="PANTHER" id="PTHR42953">
    <property type="entry name" value="HIGH-AFFINITY ZINC UPTAKE SYSTEM PROTEIN ZNUA-RELATED"/>
    <property type="match status" value="1"/>
</dbReference>
<keyword evidence="4" id="KW-0479">Metal-binding</keyword>
<dbReference type="PANTHER" id="PTHR42953:SF1">
    <property type="entry name" value="METAL-BINDING PROTEIN HI_0362-RELATED"/>
    <property type="match status" value="1"/>
</dbReference>
<comment type="subcellular location">
    <subcellularLocation>
        <location evidence="1">Cell envelope</location>
    </subcellularLocation>
</comment>
<dbReference type="Pfam" id="PF01297">
    <property type="entry name" value="ZnuA"/>
    <property type="match status" value="1"/>
</dbReference>